<accession>A0A0T5ZXB6</accession>
<dbReference type="InterPro" id="IPR011051">
    <property type="entry name" value="RmlC_Cupin_sf"/>
</dbReference>
<reference evidence="2 3" key="1">
    <citation type="submission" date="2015-05" db="EMBL/GenBank/DDBJ databases">
        <title>Critical biogeochemical functions in the subsurface are associated with bacteria from new phyla and little studied lineages.</title>
        <authorList>
            <person name="Hug L.A."/>
            <person name="Thomas B.C."/>
            <person name="Sharon I."/>
            <person name="Brown C.T."/>
            <person name="Sharma R."/>
            <person name="Hettich R.L."/>
            <person name="Wilkins M.J."/>
            <person name="Williams K.H."/>
            <person name="Singh A."/>
            <person name="Banfield J.F."/>
        </authorList>
    </citation>
    <scope>NUCLEOTIDE SEQUENCE [LARGE SCALE GENOMIC DNA]</scope>
    <source>
        <strain evidence="2">CSP1-7</strain>
    </source>
</reference>
<dbReference type="Proteomes" id="UP000051297">
    <property type="component" value="Unassembled WGS sequence"/>
</dbReference>
<dbReference type="Pfam" id="PF07883">
    <property type="entry name" value="Cupin_2"/>
    <property type="match status" value="1"/>
</dbReference>
<dbReference type="InterPro" id="IPR014710">
    <property type="entry name" value="RmlC-like_jellyroll"/>
</dbReference>
<protein>
    <recommendedName>
        <fullName evidence="1">Cupin type-2 domain-containing protein</fullName>
    </recommendedName>
</protein>
<evidence type="ECO:0000259" key="1">
    <source>
        <dbReference type="Pfam" id="PF07883"/>
    </source>
</evidence>
<dbReference type="InterPro" id="IPR052538">
    <property type="entry name" value="Flavonoid_dioxygenase-like"/>
</dbReference>
<dbReference type="Gene3D" id="2.60.120.10">
    <property type="entry name" value="Jelly Rolls"/>
    <property type="match status" value="1"/>
</dbReference>
<dbReference type="AlphaFoldDB" id="A0A0T5ZXB6"/>
<feature type="domain" description="Cupin type-2" evidence="1">
    <location>
        <begin position="46"/>
        <end position="116"/>
    </location>
</feature>
<dbReference type="STRING" id="1576480.XU08_C0003G0108"/>
<evidence type="ECO:0000313" key="2">
    <source>
        <dbReference type="EMBL" id="KRT67432.1"/>
    </source>
</evidence>
<name>A0A0T5ZXB6_UNCKA</name>
<dbReference type="InterPro" id="IPR013096">
    <property type="entry name" value="Cupin_2"/>
</dbReference>
<organism evidence="2 3">
    <name type="scientific">candidate division WWE3 bacterium CSP1-7</name>
    <dbReference type="NCBI Taxonomy" id="1576480"/>
    <lineage>
        <taxon>Bacteria</taxon>
        <taxon>Katanobacteria</taxon>
    </lineage>
</organism>
<sequence length="146" mass="16292">MIALPQIRYNLTEQMPGYVTDIEKETLGNENFRRVLYTAPHSQLVVMTLKPSEDIGEEVHESVDQFFRIEEGTGKTVLEGEEHEIGPTSVVVVPAGTRHNIINTSQDKPLKLYTVYSPPNHRDGVVHATKAAAEADDEHFDGHNSV</sequence>
<evidence type="ECO:0000313" key="3">
    <source>
        <dbReference type="Proteomes" id="UP000051297"/>
    </source>
</evidence>
<proteinExistence type="predicted"/>
<dbReference type="PANTHER" id="PTHR43346:SF1">
    <property type="entry name" value="QUERCETIN 2,3-DIOXYGENASE-RELATED"/>
    <property type="match status" value="1"/>
</dbReference>
<dbReference type="SUPFAM" id="SSF51182">
    <property type="entry name" value="RmlC-like cupins"/>
    <property type="match status" value="1"/>
</dbReference>
<dbReference type="PATRIC" id="fig|1576480.3.peg.497"/>
<comment type="caution">
    <text evidence="2">The sequence shown here is derived from an EMBL/GenBank/DDBJ whole genome shotgun (WGS) entry which is preliminary data.</text>
</comment>
<dbReference type="EMBL" id="LDXK01000003">
    <property type="protein sequence ID" value="KRT67432.1"/>
    <property type="molecule type" value="Genomic_DNA"/>
</dbReference>
<dbReference type="PANTHER" id="PTHR43346">
    <property type="entry name" value="LIGAND BINDING DOMAIN PROTEIN, PUTATIVE (AFU_ORTHOLOGUE AFUA_6G14370)-RELATED"/>
    <property type="match status" value="1"/>
</dbReference>
<dbReference type="CDD" id="cd02223">
    <property type="entry name" value="cupin_Bh2720-like"/>
    <property type="match status" value="1"/>
</dbReference>
<gene>
    <name evidence="2" type="ORF">XU08_C0003G0108</name>
</gene>